<gene>
    <name evidence="1" type="ORF">OE88DRAFT_879815</name>
</gene>
<reference evidence="1 2" key="1">
    <citation type="journal article" date="2019" name="Nat. Ecol. Evol.">
        <title>Megaphylogeny resolves global patterns of mushroom evolution.</title>
        <authorList>
            <person name="Varga T."/>
            <person name="Krizsan K."/>
            <person name="Foldi C."/>
            <person name="Dima B."/>
            <person name="Sanchez-Garcia M."/>
            <person name="Sanchez-Ramirez S."/>
            <person name="Szollosi G.J."/>
            <person name="Szarkandi J.G."/>
            <person name="Papp V."/>
            <person name="Albert L."/>
            <person name="Andreopoulos W."/>
            <person name="Angelini C."/>
            <person name="Antonin V."/>
            <person name="Barry K.W."/>
            <person name="Bougher N.L."/>
            <person name="Buchanan P."/>
            <person name="Buyck B."/>
            <person name="Bense V."/>
            <person name="Catcheside P."/>
            <person name="Chovatia M."/>
            <person name="Cooper J."/>
            <person name="Damon W."/>
            <person name="Desjardin D."/>
            <person name="Finy P."/>
            <person name="Geml J."/>
            <person name="Haridas S."/>
            <person name="Hughes K."/>
            <person name="Justo A."/>
            <person name="Karasinski D."/>
            <person name="Kautmanova I."/>
            <person name="Kiss B."/>
            <person name="Kocsube S."/>
            <person name="Kotiranta H."/>
            <person name="LaButti K.M."/>
            <person name="Lechner B.E."/>
            <person name="Liimatainen K."/>
            <person name="Lipzen A."/>
            <person name="Lukacs Z."/>
            <person name="Mihaltcheva S."/>
            <person name="Morgado L.N."/>
            <person name="Niskanen T."/>
            <person name="Noordeloos M.E."/>
            <person name="Ohm R.A."/>
            <person name="Ortiz-Santana B."/>
            <person name="Ovrebo C."/>
            <person name="Racz N."/>
            <person name="Riley R."/>
            <person name="Savchenko A."/>
            <person name="Shiryaev A."/>
            <person name="Soop K."/>
            <person name="Spirin V."/>
            <person name="Szebenyi C."/>
            <person name="Tomsovsky M."/>
            <person name="Tulloss R.E."/>
            <person name="Uehling J."/>
            <person name="Grigoriev I.V."/>
            <person name="Vagvolgyi C."/>
            <person name="Papp T."/>
            <person name="Martin F.M."/>
            <person name="Miettinen O."/>
            <person name="Hibbett D.S."/>
            <person name="Nagy L.G."/>
        </authorList>
    </citation>
    <scope>NUCLEOTIDE SEQUENCE [LARGE SCALE GENOMIC DNA]</scope>
    <source>
        <strain evidence="1 2">OMC1185</strain>
    </source>
</reference>
<name>A0A5C3MPH6_9AGAM</name>
<protein>
    <recommendedName>
        <fullName evidence="3">ABM domain-containing protein</fullName>
    </recommendedName>
</protein>
<dbReference type="AlphaFoldDB" id="A0A5C3MPH6"/>
<dbReference type="Proteomes" id="UP000305948">
    <property type="component" value="Unassembled WGS sequence"/>
</dbReference>
<evidence type="ECO:0000313" key="2">
    <source>
        <dbReference type="Proteomes" id="UP000305948"/>
    </source>
</evidence>
<dbReference type="PANTHER" id="PTHR42052:SF1">
    <property type="entry name" value="ABM DOMAIN-CONTAINING PROTEIN"/>
    <property type="match status" value="1"/>
</dbReference>
<proteinExistence type="predicted"/>
<accession>A0A5C3MPH6</accession>
<dbReference type="EMBL" id="ML213528">
    <property type="protein sequence ID" value="TFK46653.1"/>
    <property type="molecule type" value="Genomic_DNA"/>
</dbReference>
<dbReference type="OrthoDB" id="3542212at2759"/>
<evidence type="ECO:0000313" key="1">
    <source>
        <dbReference type="EMBL" id="TFK46653.1"/>
    </source>
</evidence>
<dbReference type="PANTHER" id="PTHR42052">
    <property type="entry name" value="ABM DOMAIN-CONTAINING PROTEIN"/>
    <property type="match status" value="1"/>
</dbReference>
<dbReference type="Gene3D" id="3.30.70.100">
    <property type="match status" value="1"/>
</dbReference>
<keyword evidence="2" id="KW-1185">Reference proteome</keyword>
<organism evidence="1 2">
    <name type="scientific">Heliocybe sulcata</name>
    <dbReference type="NCBI Taxonomy" id="5364"/>
    <lineage>
        <taxon>Eukaryota</taxon>
        <taxon>Fungi</taxon>
        <taxon>Dikarya</taxon>
        <taxon>Basidiomycota</taxon>
        <taxon>Agaricomycotina</taxon>
        <taxon>Agaricomycetes</taxon>
        <taxon>Gloeophyllales</taxon>
        <taxon>Gloeophyllaceae</taxon>
        <taxon>Heliocybe</taxon>
    </lineage>
</organism>
<sequence>MTVTEFAVLQLKPPHTWESPKSRTFFCTLAERQSAWSGHDLKFFQKADDYAQIILISGWKCIAAHREWIESEGNQELLRIATSEALLDVLSLVHLDIDFGQIPGEVKFLEIEKYENDGIRGAKESSGPQKLWKVAGRDLEGEPGMSYVFRGLLAAAPNDAAPGRRLHRLRLHSS</sequence>
<evidence type="ECO:0008006" key="3">
    <source>
        <dbReference type="Google" id="ProtNLM"/>
    </source>
</evidence>